<name>E4YY01_OIKDI</name>
<evidence type="ECO:0000313" key="2">
    <source>
        <dbReference type="EMBL" id="CBY40334.1"/>
    </source>
</evidence>
<feature type="region of interest" description="Disordered" evidence="1">
    <location>
        <begin position="92"/>
        <end position="117"/>
    </location>
</feature>
<feature type="compositionally biased region" description="Basic residues" evidence="1">
    <location>
        <begin position="93"/>
        <end position="110"/>
    </location>
</feature>
<protein>
    <submittedName>
        <fullName evidence="2">Uncharacterized protein</fullName>
    </submittedName>
</protein>
<accession>E4YY01</accession>
<dbReference type="Proteomes" id="UP000011014">
    <property type="component" value="Unassembled WGS sequence"/>
</dbReference>
<sequence>VQHYINFMKQKNGRWEAQKVSDGGQDYFVYRDQSWMVPINFDDINGSAVIKVKILFENVLDEQYDFIVMKLPYHELHLNSETKEATILNKSASGRKRIAPSRKPVIKKCKKDKEKEA</sequence>
<feature type="non-terminal residue" evidence="2">
    <location>
        <position position="1"/>
    </location>
</feature>
<reference evidence="2" key="1">
    <citation type="journal article" date="2010" name="Science">
        <title>Plasticity of animal genome architecture unmasked by rapid evolution of a pelagic tunicate.</title>
        <authorList>
            <person name="Denoeud F."/>
            <person name="Henriet S."/>
            <person name="Mungpakdee S."/>
            <person name="Aury J.M."/>
            <person name="Da Silva C."/>
            <person name="Brinkmann H."/>
            <person name="Mikhaleva J."/>
            <person name="Olsen L.C."/>
            <person name="Jubin C."/>
            <person name="Canestro C."/>
            <person name="Bouquet J.M."/>
            <person name="Danks G."/>
            <person name="Poulain J."/>
            <person name="Campsteijn C."/>
            <person name="Adamski M."/>
            <person name="Cross I."/>
            <person name="Yadetie F."/>
            <person name="Muffato M."/>
            <person name="Louis A."/>
            <person name="Butcher S."/>
            <person name="Tsagkogeorga G."/>
            <person name="Konrad A."/>
            <person name="Singh S."/>
            <person name="Jensen M.F."/>
            <person name="Cong E.H."/>
            <person name="Eikeseth-Otteraa H."/>
            <person name="Noel B."/>
            <person name="Anthouard V."/>
            <person name="Porcel B.M."/>
            <person name="Kachouri-Lafond R."/>
            <person name="Nishino A."/>
            <person name="Ugolini M."/>
            <person name="Chourrout P."/>
            <person name="Nishida H."/>
            <person name="Aasland R."/>
            <person name="Huzurbazar S."/>
            <person name="Westhof E."/>
            <person name="Delsuc F."/>
            <person name="Lehrach H."/>
            <person name="Reinhardt R."/>
            <person name="Weissenbach J."/>
            <person name="Roy S.W."/>
            <person name="Artiguenave F."/>
            <person name="Postlethwait J.H."/>
            <person name="Manak J.R."/>
            <person name="Thompson E.M."/>
            <person name="Jaillon O."/>
            <person name="Du Pasquier L."/>
            <person name="Boudinot P."/>
            <person name="Liberles D.A."/>
            <person name="Volff J.N."/>
            <person name="Philippe H."/>
            <person name="Lenhard B."/>
            <person name="Roest Crollius H."/>
            <person name="Wincker P."/>
            <person name="Chourrout D."/>
        </authorList>
    </citation>
    <scope>NUCLEOTIDE SEQUENCE [LARGE SCALE GENOMIC DNA]</scope>
</reference>
<dbReference type="EMBL" id="FN655879">
    <property type="protein sequence ID" value="CBY40334.1"/>
    <property type="molecule type" value="Genomic_DNA"/>
</dbReference>
<evidence type="ECO:0000256" key="1">
    <source>
        <dbReference type="SAM" id="MobiDB-lite"/>
    </source>
</evidence>
<dbReference type="AlphaFoldDB" id="E4YY01"/>
<organism evidence="2">
    <name type="scientific">Oikopleura dioica</name>
    <name type="common">Tunicate</name>
    <dbReference type="NCBI Taxonomy" id="34765"/>
    <lineage>
        <taxon>Eukaryota</taxon>
        <taxon>Metazoa</taxon>
        <taxon>Chordata</taxon>
        <taxon>Tunicata</taxon>
        <taxon>Appendicularia</taxon>
        <taxon>Copelata</taxon>
        <taxon>Oikopleuridae</taxon>
        <taxon>Oikopleura</taxon>
    </lineage>
</organism>
<proteinExistence type="predicted"/>
<gene>
    <name evidence="2" type="ORF">GSOID_T00022328001</name>
</gene>